<dbReference type="SUPFAM" id="SSF55874">
    <property type="entry name" value="ATPase domain of HSP90 chaperone/DNA topoisomerase II/histidine kinase"/>
    <property type="match status" value="1"/>
</dbReference>
<dbReference type="Pfam" id="PF07730">
    <property type="entry name" value="HisKA_3"/>
    <property type="match status" value="1"/>
</dbReference>
<feature type="transmembrane region" description="Helical" evidence="9">
    <location>
        <begin position="111"/>
        <end position="131"/>
    </location>
</feature>
<comment type="caution">
    <text evidence="11">The sequence shown here is derived from an EMBL/GenBank/DDBJ whole genome shotgun (WGS) entry which is preliminary data.</text>
</comment>
<dbReference type="InterPro" id="IPR036890">
    <property type="entry name" value="HATPase_C_sf"/>
</dbReference>
<dbReference type="EMBL" id="JBHTBH010000005">
    <property type="protein sequence ID" value="MFC7328528.1"/>
    <property type="molecule type" value="Genomic_DNA"/>
</dbReference>
<keyword evidence="9" id="KW-0472">Membrane</keyword>
<protein>
    <recommendedName>
        <fullName evidence="2">histidine kinase</fullName>
        <ecNumber evidence="2">2.7.13.3</ecNumber>
    </recommendedName>
</protein>
<dbReference type="CDD" id="cd16917">
    <property type="entry name" value="HATPase_UhpB-NarQ-NarX-like"/>
    <property type="match status" value="1"/>
</dbReference>
<dbReference type="InterPro" id="IPR003594">
    <property type="entry name" value="HATPase_dom"/>
</dbReference>
<evidence type="ECO:0000256" key="3">
    <source>
        <dbReference type="ARBA" id="ARBA00022553"/>
    </source>
</evidence>
<keyword evidence="12" id="KW-1185">Reference proteome</keyword>
<dbReference type="SMART" id="SM00387">
    <property type="entry name" value="HATPase_c"/>
    <property type="match status" value="1"/>
</dbReference>
<dbReference type="Gene3D" id="1.20.5.1930">
    <property type="match status" value="1"/>
</dbReference>
<dbReference type="PANTHER" id="PTHR24421">
    <property type="entry name" value="NITRATE/NITRITE SENSOR PROTEIN NARX-RELATED"/>
    <property type="match status" value="1"/>
</dbReference>
<sequence length="396" mass="41206">MTTDATTAPAVAPPEGEVPPWLLDALLGTVVAAAIALIVAMEHGGRQPPDVLAYSFAAGFGALMLLRRRLPRTMLTATVLGTFAYHALGYPPIGVALPVVAGLFATADAGLTGWAVGAGAAVFGVSTGFRLHDGEALGYLLGYEGVSNIALITTAIALGYSTRGRRVRAAQQARIALLTADQAARDAELRVRVERERVSRDLHDTVGHAMSVISLQAGVAAEAIGHDDTEAREAVRRIQATSARSLRDVRSMVRLLRAGPDAADGHGVLSLSGVADLAETARGIGVDVRCDIRVRPDELAPQVDVAAYRIVQESLTNVVRHAGASRVRIEAGVEDGALLLTVADNGRGPAPGGAGDDGHGLAGMRERVRTLGGTLTAGRDGTGFTVRARLPARWPE</sequence>
<dbReference type="Gene3D" id="3.30.565.10">
    <property type="entry name" value="Histidine kinase-like ATPase, C-terminal domain"/>
    <property type="match status" value="1"/>
</dbReference>
<evidence type="ECO:0000313" key="12">
    <source>
        <dbReference type="Proteomes" id="UP001596540"/>
    </source>
</evidence>
<proteinExistence type="predicted"/>
<dbReference type="PANTHER" id="PTHR24421:SF10">
    <property type="entry name" value="NITRATE_NITRITE SENSOR PROTEIN NARQ"/>
    <property type="match status" value="1"/>
</dbReference>
<dbReference type="RefSeq" id="WP_379871180.1">
    <property type="nucleotide sequence ID" value="NZ_JBHTBH010000005.1"/>
</dbReference>
<keyword evidence="9" id="KW-0812">Transmembrane</keyword>
<dbReference type="InterPro" id="IPR011712">
    <property type="entry name" value="Sig_transdc_His_kin_sub3_dim/P"/>
</dbReference>
<keyword evidence="6 11" id="KW-0418">Kinase</keyword>
<feature type="domain" description="Histidine kinase/HSP90-like ATPase" evidence="10">
    <location>
        <begin position="302"/>
        <end position="392"/>
    </location>
</feature>
<comment type="catalytic activity">
    <reaction evidence="1">
        <text>ATP + protein L-histidine = ADP + protein N-phospho-L-histidine.</text>
        <dbReference type="EC" id="2.7.13.3"/>
    </reaction>
</comment>
<feature type="transmembrane region" description="Helical" evidence="9">
    <location>
        <begin position="82"/>
        <end position="104"/>
    </location>
</feature>
<evidence type="ECO:0000256" key="9">
    <source>
        <dbReference type="SAM" id="Phobius"/>
    </source>
</evidence>
<dbReference type="Pfam" id="PF02518">
    <property type="entry name" value="HATPase_c"/>
    <property type="match status" value="1"/>
</dbReference>
<evidence type="ECO:0000256" key="2">
    <source>
        <dbReference type="ARBA" id="ARBA00012438"/>
    </source>
</evidence>
<feature type="transmembrane region" description="Helical" evidence="9">
    <location>
        <begin position="137"/>
        <end position="160"/>
    </location>
</feature>
<accession>A0ABW2KGL3</accession>
<organism evidence="11 12">
    <name type="scientific">Marinactinospora rubrisoli</name>
    <dbReference type="NCBI Taxonomy" id="2715399"/>
    <lineage>
        <taxon>Bacteria</taxon>
        <taxon>Bacillati</taxon>
        <taxon>Actinomycetota</taxon>
        <taxon>Actinomycetes</taxon>
        <taxon>Streptosporangiales</taxon>
        <taxon>Nocardiopsidaceae</taxon>
        <taxon>Marinactinospora</taxon>
    </lineage>
</organism>
<reference evidence="12" key="1">
    <citation type="journal article" date="2019" name="Int. J. Syst. Evol. Microbiol.">
        <title>The Global Catalogue of Microorganisms (GCM) 10K type strain sequencing project: providing services to taxonomists for standard genome sequencing and annotation.</title>
        <authorList>
            <consortium name="The Broad Institute Genomics Platform"/>
            <consortium name="The Broad Institute Genome Sequencing Center for Infectious Disease"/>
            <person name="Wu L."/>
            <person name="Ma J."/>
        </authorList>
    </citation>
    <scope>NUCLEOTIDE SEQUENCE [LARGE SCALE GENOMIC DNA]</scope>
    <source>
        <strain evidence="12">CGMCC 4.7382</strain>
    </source>
</reference>
<keyword evidence="3" id="KW-0597">Phosphoprotein</keyword>
<evidence type="ECO:0000256" key="7">
    <source>
        <dbReference type="ARBA" id="ARBA00022840"/>
    </source>
</evidence>
<dbReference type="InterPro" id="IPR050482">
    <property type="entry name" value="Sensor_HK_TwoCompSys"/>
</dbReference>
<keyword evidence="8" id="KW-0902">Two-component regulatory system</keyword>
<dbReference type="Proteomes" id="UP001596540">
    <property type="component" value="Unassembled WGS sequence"/>
</dbReference>
<evidence type="ECO:0000256" key="5">
    <source>
        <dbReference type="ARBA" id="ARBA00022741"/>
    </source>
</evidence>
<dbReference type="GO" id="GO:0016301">
    <property type="term" value="F:kinase activity"/>
    <property type="evidence" value="ECO:0007669"/>
    <property type="project" value="UniProtKB-KW"/>
</dbReference>
<evidence type="ECO:0000256" key="8">
    <source>
        <dbReference type="ARBA" id="ARBA00023012"/>
    </source>
</evidence>
<keyword evidence="9" id="KW-1133">Transmembrane helix</keyword>
<keyword evidence="5" id="KW-0547">Nucleotide-binding</keyword>
<name>A0ABW2KGL3_9ACTN</name>
<feature type="transmembrane region" description="Helical" evidence="9">
    <location>
        <begin position="51"/>
        <end position="70"/>
    </location>
</feature>
<feature type="transmembrane region" description="Helical" evidence="9">
    <location>
        <begin position="20"/>
        <end position="39"/>
    </location>
</feature>
<evidence type="ECO:0000256" key="4">
    <source>
        <dbReference type="ARBA" id="ARBA00022679"/>
    </source>
</evidence>
<gene>
    <name evidence="11" type="ORF">ACFQRF_12320</name>
</gene>
<evidence type="ECO:0000256" key="1">
    <source>
        <dbReference type="ARBA" id="ARBA00000085"/>
    </source>
</evidence>
<keyword evidence="7" id="KW-0067">ATP-binding</keyword>
<dbReference type="EC" id="2.7.13.3" evidence="2"/>
<keyword evidence="4" id="KW-0808">Transferase</keyword>
<evidence type="ECO:0000313" key="11">
    <source>
        <dbReference type="EMBL" id="MFC7328528.1"/>
    </source>
</evidence>
<evidence type="ECO:0000256" key="6">
    <source>
        <dbReference type="ARBA" id="ARBA00022777"/>
    </source>
</evidence>
<evidence type="ECO:0000259" key="10">
    <source>
        <dbReference type="SMART" id="SM00387"/>
    </source>
</evidence>